<feature type="site" description="Cleavage; by autolysis" evidence="6">
    <location>
        <begin position="192"/>
        <end position="193"/>
    </location>
</feature>
<evidence type="ECO:0000256" key="6">
    <source>
        <dbReference type="HAMAP-Rule" id="MF_01106"/>
    </source>
</evidence>
<feature type="binding site" evidence="6">
    <location>
        <position position="279"/>
    </location>
    <ligand>
        <name>substrate</name>
    </ligand>
</feature>
<evidence type="ECO:0000256" key="5">
    <source>
        <dbReference type="ARBA" id="ARBA00023315"/>
    </source>
</evidence>
<feature type="binding site" evidence="6">
    <location>
        <position position="182"/>
    </location>
    <ligand>
        <name>substrate</name>
    </ligand>
</feature>
<comment type="subunit">
    <text evidence="2 6">Heterotetramer of two alpha and two beta chains.</text>
</comment>
<comment type="catalytic activity">
    <reaction evidence="6">
        <text>L-glutamate + acetyl-CoA = N-acetyl-L-glutamate + CoA + H(+)</text>
        <dbReference type="Rhea" id="RHEA:24292"/>
        <dbReference type="ChEBI" id="CHEBI:15378"/>
        <dbReference type="ChEBI" id="CHEBI:29985"/>
        <dbReference type="ChEBI" id="CHEBI:44337"/>
        <dbReference type="ChEBI" id="CHEBI:57287"/>
        <dbReference type="ChEBI" id="CHEBI:57288"/>
        <dbReference type="EC" id="2.3.1.1"/>
    </reaction>
</comment>
<evidence type="ECO:0000256" key="3">
    <source>
        <dbReference type="ARBA" id="ARBA00022679"/>
    </source>
</evidence>
<accession>A0ABS8CBW6</accession>
<dbReference type="InterPro" id="IPR016117">
    <property type="entry name" value="ArgJ-like_dom_sf"/>
</dbReference>
<evidence type="ECO:0000313" key="7">
    <source>
        <dbReference type="EMBL" id="MCB5363525.1"/>
    </source>
</evidence>
<keyword evidence="6" id="KW-0511">Multifunctional enzyme</keyword>
<feature type="active site" description="Nucleophile" evidence="6">
    <location>
        <position position="193"/>
    </location>
</feature>
<comment type="catalytic activity">
    <reaction evidence="6">
        <text>N(2)-acetyl-L-ornithine + L-glutamate = N-acetyl-L-glutamate + L-ornithine</text>
        <dbReference type="Rhea" id="RHEA:15349"/>
        <dbReference type="ChEBI" id="CHEBI:29985"/>
        <dbReference type="ChEBI" id="CHEBI:44337"/>
        <dbReference type="ChEBI" id="CHEBI:46911"/>
        <dbReference type="ChEBI" id="CHEBI:57805"/>
        <dbReference type="EC" id="2.3.1.35"/>
    </reaction>
</comment>
<evidence type="ECO:0000313" key="8">
    <source>
        <dbReference type="Proteomes" id="UP000776983"/>
    </source>
</evidence>
<reference evidence="7 8" key="1">
    <citation type="submission" date="2020-07" db="EMBL/GenBank/DDBJ databases">
        <title>Pusillimonas sp. nov., isolated from poultry manure in Taiwan.</title>
        <authorList>
            <person name="Lin S.-Y."/>
            <person name="Tang Y.-S."/>
            <person name="Young C.-C."/>
        </authorList>
    </citation>
    <scope>NUCLEOTIDE SEQUENCE [LARGE SCALE GENOMIC DNA]</scope>
    <source>
        <strain evidence="7 8">CC-YST705</strain>
    </source>
</reference>
<keyword evidence="6" id="KW-0028">Amino-acid biosynthesis</keyword>
<dbReference type="EC" id="2.3.1.1" evidence="6"/>
<dbReference type="HAMAP" id="MF_01106">
    <property type="entry name" value="ArgJ"/>
    <property type="match status" value="1"/>
</dbReference>
<dbReference type="EMBL" id="JACDXW010000003">
    <property type="protein sequence ID" value="MCB5363525.1"/>
    <property type="molecule type" value="Genomic_DNA"/>
</dbReference>
<dbReference type="CDD" id="cd02152">
    <property type="entry name" value="OAT"/>
    <property type="match status" value="1"/>
</dbReference>
<dbReference type="SUPFAM" id="SSF56266">
    <property type="entry name" value="DmpA/ArgJ-like"/>
    <property type="match status" value="1"/>
</dbReference>
<feature type="binding site" evidence="6">
    <location>
        <position position="193"/>
    </location>
    <ligand>
        <name>substrate</name>
    </ligand>
</feature>
<comment type="similarity">
    <text evidence="1 6">Belongs to the ArgJ family.</text>
</comment>
<comment type="pathway">
    <text evidence="6">Amino-acid biosynthesis; L-arginine biosynthesis; N(2)-acetyl-L-ornithine from L-glutamate: step 1/4.</text>
</comment>
<keyword evidence="4 6" id="KW-0068">Autocatalytic cleavage</keyword>
<comment type="subcellular location">
    <subcellularLocation>
        <location evidence="6">Cytoplasm</location>
    </subcellularLocation>
</comment>
<dbReference type="NCBIfam" id="TIGR00120">
    <property type="entry name" value="ArgJ"/>
    <property type="match status" value="1"/>
</dbReference>
<evidence type="ECO:0000256" key="4">
    <source>
        <dbReference type="ARBA" id="ARBA00022813"/>
    </source>
</evidence>
<evidence type="ECO:0000256" key="1">
    <source>
        <dbReference type="ARBA" id="ARBA00006774"/>
    </source>
</evidence>
<comment type="caution">
    <text evidence="7">The sequence shown here is derived from an EMBL/GenBank/DDBJ whole genome shotgun (WGS) entry which is preliminary data.</text>
</comment>
<dbReference type="Proteomes" id="UP000776983">
    <property type="component" value="Unassembled WGS sequence"/>
</dbReference>
<keyword evidence="8" id="KW-1185">Reference proteome</keyword>
<name>A0ABS8CBW6_9BURK</name>
<organism evidence="7 8">
    <name type="scientific">Mesopusillimonas faecipullorum</name>
    <dbReference type="NCBI Taxonomy" id="2755040"/>
    <lineage>
        <taxon>Bacteria</taxon>
        <taxon>Pseudomonadati</taxon>
        <taxon>Pseudomonadota</taxon>
        <taxon>Betaproteobacteria</taxon>
        <taxon>Burkholderiales</taxon>
        <taxon>Alcaligenaceae</taxon>
        <taxon>Mesopusillimonas</taxon>
    </lineage>
</organism>
<feature type="chain" id="PRO_5044938797" description="Arginine biosynthesis bifunctional protein ArgJ beta chain" evidence="6">
    <location>
        <begin position="193"/>
        <end position="408"/>
    </location>
</feature>
<keyword evidence="3 6" id="KW-0808">Transferase</keyword>
<feature type="chain" id="PRO_5044938796" description="Arginine biosynthesis bifunctional protein ArgJ alpha chain" evidence="6">
    <location>
        <begin position="1"/>
        <end position="192"/>
    </location>
</feature>
<keyword evidence="6" id="KW-0055">Arginine biosynthesis</keyword>
<feature type="binding site" evidence="6">
    <location>
        <position position="156"/>
    </location>
    <ligand>
        <name>substrate</name>
    </ligand>
</feature>
<dbReference type="RefSeq" id="WP_226953870.1">
    <property type="nucleotide sequence ID" value="NZ_JACDXW010000003.1"/>
</dbReference>
<keyword evidence="6" id="KW-0963">Cytoplasm</keyword>
<dbReference type="Pfam" id="PF01960">
    <property type="entry name" value="ArgJ"/>
    <property type="match status" value="1"/>
</dbReference>
<dbReference type="Gene3D" id="3.10.20.340">
    <property type="entry name" value="ArgJ beta chain, C-terminal domain"/>
    <property type="match status" value="1"/>
</dbReference>
<dbReference type="InterPro" id="IPR002813">
    <property type="entry name" value="Arg_biosynth_ArgJ"/>
</dbReference>
<comment type="pathway">
    <text evidence="6">Amino-acid biosynthesis; L-arginine biosynthesis; L-ornithine and N-acetyl-L-glutamate from L-glutamate and N(2)-acetyl-L-ornithine (cyclic): step 1/1.</text>
</comment>
<feature type="binding site" evidence="6">
    <location>
        <position position="403"/>
    </location>
    <ligand>
        <name>substrate</name>
    </ligand>
</feature>
<evidence type="ECO:0000256" key="2">
    <source>
        <dbReference type="ARBA" id="ARBA00011475"/>
    </source>
</evidence>
<feature type="binding site" evidence="6">
    <location>
        <position position="408"/>
    </location>
    <ligand>
        <name>substrate</name>
    </ligand>
</feature>
<feature type="site" description="Involved in the stabilization of negative charge on the oxyanion by the formation of the oxyanion hole" evidence="6">
    <location>
        <position position="119"/>
    </location>
</feature>
<sequence>MPLPLLIPSANDIHPVAGVEIGIAQAGVRKAGRDDLTVFRLAPGCTVAGIFTTNRFRAAPVQVCEAHLAARTDIRALVVNTGNANAGTGEPGLQASQTTCIETAKLLGLEADQVLPFSTGVILEPLPVDRIVAALPRAIENCQANNWLAASYSIMTTDTQPKISSRKITLEGHSITITGITKGAGMIRPNMATMLSYLATDAGLPTALLRKLALESANQSFNRITVDGDMSTNDSYVLIATGQSGLIIDTETHPAYAGLRQAIFEISLELAQNMVRDGEGATKFITVKVEQAGNREEALKVAYAVAHSPLVKTAFFASDPNLGRILAAIGYAGIADLDVGRVELWLSGVHVASQGQLHPEYQEADGQRVMKASDIEVRIALGRGDVTEIVYTTDFSHDYVTINADYRS</sequence>
<comment type="function">
    <text evidence="6">Catalyzes two activities which are involved in the cyclic version of arginine biosynthesis: the synthesis of N-acetylglutamate from glutamate and acetyl-CoA as the acetyl donor, and of ornithine by transacetylation between N(2)-acetylornithine and glutamate.</text>
</comment>
<dbReference type="Gene3D" id="3.60.70.12">
    <property type="entry name" value="L-amino peptidase D-ALA esterase/amidase"/>
    <property type="match status" value="1"/>
</dbReference>
<dbReference type="PANTHER" id="PTHR23100">
    <property type="entry name" value="ARGININE BIOSYNTHESIS BIFUNCTIONAL PROTEIN ARGJ"/>
    <property type="match status" value="1"/>
</dbReference>
<dbReference type="NCBIfam" id="NF003802">
    <property type="entry name" value="PRK05388.1"/>
    <property type="match status" value="1"/>
</dbReference>
<dbReference type="EC" id="2.3.1.35" evidence="6"/>
<dbReference type="InterPro" id="IPR042195">
    <property type="entry name" value="ArgJ_beta_C"/>
</dbReference>
<dbReference type="GO" id="GO:0004358">
    <property type="term" value="F:L-glutamate N-acetyltransferase activity, acting on acetyl-L-ornithine as donor"/>
    <property type="evidence" value="ECO:0007669"/>
    <property type="project" value="UniProtKB-EC"/>
</dbReference>
<dbReference type="PANTHER" id="PTHR23100:SF0">
    <property type="entry name" value="ARGININE BIOSYNTHESIS BIFUNCTIONAL PROTEIN ARGJ, MITOCHONDRIAL"/>
    <property type="match status" value="1"/>
</dbReference>
<gene>
    <name evidence="6 7" type="primary">argJ</name>
    <name evidence="7" type="ORF">H0484_07160</name>
</gene>
<feature type="site" description="Involved in the stabilization of negative charge on the oxyanion by the formation of the oxyanion hole" evidence="6">
    <location>
        <position position="120"/>
    </location>
</feature>
<protein>
    <recommendedName>
        <fullName evidence="6">Arginine biosynthesis bifunctional protein ArgJ</fullName>
    </recommendedName>
    <domain>
        <recommendedName>
            <fullName evidence="6">Glutamate N-acetyltransferase</fullName>
            <ecNumber evidence="6">2.3.1.35</ecNumber>
        </recommendedName>
        <alternativeName>
            <fullName evidence="6">Ornithine acetyltransferase</fullName>
            <shortName evidence="6">OATase</shortName>
        </alternativeName>
        <alternativeName>
            <fullName evidence="6">Ornithine transacetylase</fullName>
        </alternativeName>
    </domain>
    <domain>
        <recommendedName>
            <fullName evidence="6">Amino-acid acetyltransferase</fullName>
            <ecNumber evidence="6">2.3.1.1</ecNumber>
        </recommendedName>
        <alternativeName>
            <fullName evidence="6">N-acetylglutamate synthase</fullName>
            <shortName evidence="6">AGSase</shortName>
        </alternativeName>
    </domain>
    <component>
        <recommendedName>
            <fullName evidence="6">Arginine biosynthesis bifunctional protein ArgJ alpha chain</fullName>
        </recommendedName>
    </component>
    <component>
        <recommendedName>
            <fullName evidence="6">Arginine biosynthesis bifunctional protein ArgJ beta chain</fullName>
        </recommendedName>
    </component>
</protein>
<proteinExistence type="inferred from homology"/>
<keyword evidence="5 6" id="KW-0012">Acyltransferase</keyword>